<keyword evidence="1" id="KW-0805">Transcription regulation</keyword>
<feature type="region of interest" description="Disordered" evidence="5">
    <location>
        <begin position="57"/>
        <end position="92"/>
    </location>
</feature>
<dbReference type="InterPro" id="IPR036864">
    <property type="entry name" value="Zn2-C6_fun-type_DNA-bd_sf"/>
</dbReference>
<dbReference type="GO" id="GO:0000978">
    <property type="term" value="F:RNA polymerase II cis-regulatory region sequence-specific DNA binding"/>
    <property type="evidence" value="ECO:0007669"/>
    <property type="project" value="TreeGrafter"/>
</dbReference>
<evidence type="ECO:0000256" key="1">
    <source>
        <dbReference type="ARBA" id="ARBA00023015"/>
    </source>
</evidence>
<evidence type="ECO:0000256" key="5">
    <source>
        <dbReference type="SAM" id="MobiDB-lite"/>
    </source>
</evidence>
<dbReference type="InterPro" id="IPR001138">
    <property type="entry name" value="Zn2Cys6_DnaBD"/>
</dbReference>
<dbReference type="Gene3D" id="4.10.240.10">
    <property type="entry name" value="Zn(2)-C6 fungal-type DNA-binding domain"/>
    <property type="match status" value="1"/>
</dbReference>
<evidence type="ECO:0000313" key="7">
    <source>
        <dbReference type="EMBL" id="KAF7301349.1"/>
    </source>
</evidence>
<dbReference type="GeneID" id="59346221"/>
<evidence type="ECO:0000256" key="2">
    <source>
        <dbReference type="ARBA" id="ARBA00023125"/>
    </source>
</evidence>
<dbReference type="SUPFAM" id="SSF57701">
    <property type="entry name" value="Zn2/Cys6 DNA-binding domain"/>
    <property type="match status" value="1"/>
</dbReference>
<proteinExistence type="predicted"/>
<reference evidence="7" key="1">
    <citation type="submission" date="2020-05" db="EMBL/GenBank/DDBJ databases">
        <title>Mycena genomes resolve the evolution of fungal bioluminescence.</title>
        <authorList>
            <person name="Tsai I.J."/>
        </authorList>
    </citation>
    <scope>NUCLEOTIDE SEQUENCE</scope>
    <source>
        <strain evidence="7">171206Taipei</strain>
    </source>
</reference>
<dbReference type="InterPro" id="IPR051127">
    <property type="entry name" value="Fungal_SecMet_Regulators"/>
</dbReference>
<evidence type="ECO:0000256" key="4">
    <source>
        <dbReference type="ARBA" id="ARBA00023242"/>
    </source>
</evidence>
<evidence type="ECO:0000313" key="8">
    <source>
        <dbReference type="Proteomes" id="UP000636479"/>
    </source>
</evidence>
<dbReference type="Proteomes" id="UP000636479">
    <property type="component" value="Unassembled WGS sequence"/>
</dbReference>
<protein>
    <submittedName>
        <fullName evidence="7">C6 finger domain</fullName>
    </submittedName>
</protein>
<dbReference type="OrthoDB" id="2260578at2759"/>
<dbReference type="AlphaFoldDB" id="A0A8H6W0U3"/>
<dbReference type="GO" id="GO:0000981">
    <property type="term" value="F:DNA-binding transcription factor activity, RNA polymerase II-specific"/>
    <property type="evidence" value="ECO:0007669"/>
    <property type="project" value="InterPro"/>
</dbReference>
<keyword evidence="2" id="KW-0238">DNA-binding</keyword>
<name>A0A8H6W0U3_9AGAR</name>
<keyword evidence="4" id="KW-0539">Nucleus</keyword>
<evidence type="ECO:0000256" key="3">
    <source>
        <dbReference type="ARBA" id="ARBA00023163"/>
    </source>
</evidence>
<organism evidence="7 8">
    <name type="scientific">Mycena indigotica</name>
    <dbReference type="NCBI Taxonomy" id="2126181"/>
    <lineage>
        <taxon>Eukaryota</taxon>
        <taxon>Fungi</taxon>
        <taxon>Dikarya</taxon>
        <taxon>Basidiomycota</taxon>
        <taxon>Agaricomycotina</taxon>
        <taxon>Agaricomycetes</taxon>
        <taxon>Agaricomycetidae</taxon>
        <taxon>Agaricales</taxon>
        <taxon>Marasmiineae</taxon>
        <taxon>Mycenaceae</taxon>
        <taxon>Mycena</taxon>
    </lineage>
</organism>
<dbReference type="GO" id="GO:0008270">
    <property type="term" value="F:zinc ion binding"/>
    <property type="evidence" value="ECO:0007669"/>
    <property type="project" value="InterPro"/>
</dbReference>
<gene>
    <name evidence="7" type="ORF">MIND_00700100</name>
</gene>
<dbReference type="RefSeq" id="XP_037219349.1">
    <property type="nucleotide sequence ID" value="XM_037363705.1"/>
</dbReference>
<dbReference type="PANTHER" id="PTHR47424">
    <property type="entry name" value="REGULATORY PROTEIN GAL4"/>
    <property type="match status" value="1"/>
</dbReference>
<dbReference type="PROSITE" id="PS50048">
    <property type="entry name" value="ZN2_CY6_FUNGAL_2"/>
    <property type="match status" value="1"/>
</dbReference>
<dbReference type="SMART" id="SM00066">
    <property type="entry name" value="GAL4"/>
    <property type="match status" value="1"/>
</dbReference>
<dbReference type="CDD" id="cd00067">
    <property type="entry name" value="GAL4"/>
    <property type="match status" value="1"/>
</dbReference>
<comment type="caution">
    <text evidence="7">The sequence shown here is derived from an EMBL/GenBank/DDBJ whole genome shotgun (WGS) entry which is preliminary data.</text>
</comment>
<dbReference type="PROSITE" id="PS00463">
    <property type="entry name" value="ZN2_CY6_FUNGAL_1"/>
    <property type="match status" value="1"/>
</dbReference>
<evidence type="ECO:0000259" key="6">
    <source>
        <dbReference type="PROSITE" id="PS50048"/>
    </source>
</evidence>
<keyword evidence="3" id="KW-0804">Transcription</keyword>
<dbReference type="PANTHER" id="PTHR47424:SF3">
    <property type="entry name" value="REGULATORY PROTEIN GAL4"/>
    <property type="match status" value="1"/>
</dbReference>
<dbReference type="Pfam" id="PF00172">
    <property type="entry name" value="Zn_clus"/>
    <property type="match status" value="1"/>
</dbReference>
<sequence length="169" mass="18925">MSEQLTSASVLSSRRRRGLIACTNCRHRKIKCVTTEEPPRRPCQRCTKRGLTCQYVPVDEEPQTDSKTPTPEHLKQSSMLPPPSPVGEYGTLPGYYAPNNGYGDYSPAYGIQSPSYPSYGEPAYPTQSLFTNQYYNHIPQDPYAQGLYQPVPTRCSCRSSPCYCGARRS</sequence>
<feature type="domain" description="Zn(2)-C6 fungal-type" evidence="6">
    <location>
        <begin position="21"/>
        <end position="55"/>
    </location>
</feature>
<dbReference type="EMBL" id="JACAZF010000006">
    <property type="protein sequence ID" value="KAF7301349.1"/>
    <property type="molecule type" value="Genomic_DNA"/>
</dbReference>
<dbReference type="GO" id="GO:0000435">
    <property type="term" value="P:positive regulation of transcription from RNA polymerase II promoter by galactose"/>
    <property type="evidence" value="ECO:0007669"/>
    <property type="project" value="TreeGrafter"/>
</dbReference>
<keyword evidence="8" id="KW-1185">Reference proteome</keyword>
<dbReference type="GO" id="GO:0005634">
    <property type="term" value="C:nucleus"/>
    <property type="evidence" value="ECO:0007669"/>
    <property type="project" value="TreeGrafter"/>
</dbReference>
<accession>A0A8H6W0U3</accession>